<evidence type="ECO:0000259" key="5">
    <source>
        <dbReference type="PROSITE" id="PS50010"/>
    </source>
</evidence>
<dbReference type="InterPro" id="IPR035899">
    <property type="entry name" value="DBL_dom_sf"/>
</dbReference>
<feature type="compositionally biased region" description="Low complexity" evidence="3">
    <location>
        <begin position="467"/>
        <end position="481"/>
    </location>
</feature>
<evidence type="ECO:0000259" key="8">
    <source>
        <dbReference type="PROSITE" id="PS50898"/>
    </source>
</evidence>
<sequence>MGNKLSCSCAPLMRKAYRYEDSPWQSSRRRDGHLLSSFRLWAEVFHVSASGAGTVKWQQVSEDLVPVNITCIQDSPECIFHITAYNSQVDKILDVRLVQPGTRIGQASECFVYWKDPMTNDTWGLNFTSPIDAKQFRECCSPSFKFSRKASSSYSLKLDPPGKGKVKAKRKPLSTPASPSRVRQEPQCTCMSAEQYARLRTDPRVRGSSTLPRNVGSHRITDVDGQQQGKVVSAVSSTSLYDNVASGGGSSGVGQGMTGGADTLPRQMKGNQDGALVANAGVNTNAPGVIVTGVGAGSSDMCGQNHVGSQVGQDDGGACQMDMDLSKSEGTQVGGGLHQSVGTSNKSTGTRNKDFNDDMTRDAHSHDMHQHNVINNNTRRKTKSTEDMNVDTSTLKRMLKPMPSTESPVTSPEMGRRRYNYYNANAAHTLGPQHLHQHGGGGGGMGMGVGGGVGGGGHHIMNNNTLGRSAGSQSSRFSGSRSSHEIGRGYPPRNLYLELERERSCIEGSPPSDNVMFDNQCYATTPSSSNGNSDQDQSYGQRPGGVSSRHQHHHQAPNVTPTPGSPTSRLLLEYEMHLRNTLAKGMDAESYSLHTFEALLSQSMENLANAKSSTLPLPPHRPLSSIRDKERDRDRDGYYSDRNELMRERERERDRGYLSDHNASFSNSRCASCIGESARAQWFRHSDGWRSGSSTIGSGSGHGLMSQQVPGTGHKRSPWDSLPSLRQDISLNDSGYKSARADSLEQRAEFIRQDSLRSEYLSDRESRYGIVQQASIESTDSRMCYLTSSEISDDDRMSLTTAVSDEDDGESVMASPYKAKATGTAASSFNCTGAVRKAGFLSVKKWLLRKKHQIELARKRGWKGYWVCLKGTTLLFYPCDSREGRSAEAAPKHLIIVDGAIMQPIPEHPKRDYIFCLSTAFGDAYLFQAPCQVELENWVNSIHSACAAAFARHRGKTGTLHLLQEEIFRLEKAIESDHKLKHMAELQQSVVTDQETRHQIQTQILQWEENLERLHCEQFRLRCYMASLQSGELPNPKSLLTHVSRPTKNTLNKLGVFTVSSFHAFICARSPSLLNNLLAGRGATKRRPPMLSRSNSGSSRRSMQMNSRDEPEKTFKVAMPDNAYSTVYLRDAMSVEEFLASACARRNLNPMEHFVRVKKRRDMEDHNYFVPHRNDLIENYLHNHEFVEVCMKILYQVELQRTTLEQMWGFSVEAELIENAERQDELCCYVSRVEDKSVAMHNGIIKGDEIMVINGAIVSDLDMMYLESVLQEEQSLSMMMRSSRTEPPDLVGIMRVTDDMIDSLVCPPPPTDPPVMSEEMISGLIVPAPGWNGTGKDLYSPEAESSPAPSFVEPTGAQLAVVGGVVKATSRTSSFEIENLLKTAEQVTGFCRSPQETRKSSPTGSVTSSVSTTALTPSRQLTDAEKLRKVVMELVDTERTYVKHLNNLLEHYLEPMKRETFLSNAEINALFGNIHEIVTFQRQFLQNLEEALELEPEFNKFEHCGQFRNVLFAIGSAFLYYVNHFKLYSSFCASHSKAQKVLHPNEGNHALQEFLAARNPKQQHSSTLESYLIKPIQRILKYPLLLQQMRNLTDTRADEHVHLCEALKGMEKVAEHINEMQRIHEEYGAIFDHLFRQHQKSCKQPIDLSPGDLLYYGGVEWLNISDFLGKIKKGLELHAMCFVFKSAVVFLCKERLRQKKKLMGVSSKNAPNEVEIIRYQVLIPVTEVQVRASSAKDMDSHFLWELIHLRSQLQRRSEKVYVLSNSTADFRNAFLKTIRQIIRESVRNMSIPMKNFGGSSGSVSGMSSQGGYAGNSQTLERPKQQITIVHGSHTLGKPKKKSGSQRHSAGNIDYDNLSGSQEADDVPPSVHYAPHTQQMQPVGFRSRSKTVGDVTEITYSSIDPQPHQHQHHPQQPPPPPIRQPHLHHHSDIERIDPGTKSEGEEDSQQGTIRPKATLGRTPNHLTLSTTSTLSVGSTGSQARLIQSSHPPSNYQPVLMKDLGSPVWKPRDMINLGTDPQSTTRKDDVKN</sequence>
<dbReference type="Pfam" id="PF00621">
    <property type="entry name" value="RhoGEF"/>
    <property type="match status" value="1"/>
</dbReference>
<feature type="domain" description="PH" evidence="4">
    <location>
        <begin position="834"/>
        <end position="947"/>
    </location>
</feature>
<dbReference type="InterPro" id="IPR011993">
    <property type="entry name" value="PH-like_dom_sf"/>
</dbReference>
<feature type="domain" description="RBD" evidence="8">
    <location>
        <begin position="1113"/>
        <end position="1180"/>
    </location>
</feature>
<dbReference type="CDD" id="cd01255">
    <property type="entry name" value="PH2_Tiam1_2"/>
    <property type="match status" value="1"/>
</dbReference>
<feature type="compositionally biased region" description="Polar residues" evidence="3">
    <location>
        <begin position="1814"/>
        <end position="1827"/>
    </location>
</feature>
<keyword evidence="9" id="KW-1185">Reference proteome</keyword>
<dbReference type="Proteomes" id="UP000504634">
    <property type="component" value="Unplaced"/>
</dbReference>
<dbReference type="FunFam" id="2.30.29.30:FF:000373">
    <property type="entry name" value="Protein still life, isoform SIF type"/>
    <property type="match status" value="1"/>
</dbReference>
<protein>
    <submittedName>
        <fullName evidence="10">Protein still life, isoform SIF type 1 isoform X7</fullName>
    </submittedName>
</protein>
<dbReference type="InterPro" id="IPR040655">
    <property type="entry name" value="TIAM1_CC-Ex"/>
</dbReference>
<dbReference type="FunFam" id="2.30.29.30:FF:000065">
    <property type="entry name" value="T cell lymphoma invasion and metastasis 1"/>
    <property type="match status" value="1"/>
</dbReference>
<feature type="region of interest" description="Disordered" evidence="3">
    <location>
        <begin position="691"/>
        <end position="724"/>
    </location>
</feature>
<feature type="region of interest" description="Disordered" evidence="3">
    <location>
        <begin position="1797"/>
        <end position="1888"/>
    </location>
</feature>
<dbReference type="InterPro" id="IPR043537">
    <property type="entry name" value="Tiam1/Tiam2/Sif"/>
</dbReference>
<dbReference type="SMART" id="SM00228">
    <property type="entry name" value="PDZ"/>
    <property type="match status" value="1"/>
</dbReference>
<evidence type="ECO:0000256" key="2">
    <source>
        <dbReference type="ARBA" id="ARBA00022737"/>
    </source>
</evidence>
<accession>A0A6J2T880</accession>
<dbReference type="PANTHER" id="PTHR46001">
    <property type="entry name" value="TIAM (MAMMALIAN TUMOR INVASION AND METASTASIS FACTOR) HOMOLOG"/>
    <property type="match status" value="1"/>
</dbReference>
<feature type="domain" description="PDZ" evidence="6">
    <location>
        <begin position="1196"/>
        <end position="1272"/>
    </location>
</feature>
<dbReference type="InterPro" id="IPR036034">
    <property type="entry name" value="PDZ_sf"/>
</dbReference>
<feature type="compositionally biased region" description="Polar residues" evidence="3">
    <location>
        <begin position="557"/>
        <end position="568"/>
    </location>
</feature>
<dbReference type="FunFam" id="2.30.29.30:FF:000337">
    <property type="entry name" value="Protein still life, isoform SIF type"/>
    <property type="match status" value="1"/>
</dbReference>
<dbReference type="CDD" id="cd00160">
    <property type="entry name" value="RhoGEF"/>
    <property type="match status" value="1"/>
</dbReference>
<evidence type="ECO:0000259" key="4">
    <source>
        <dbReference type="PROSITE" id="PS50003"/>
    </source>
</evidence>
<feature type="region of interest" description="Disordered" evidence="3">
    <location>
        <begin position="1392"/>
        <end position="1415"/>
    </location>
</feature>
<feature type="domain" description="WH1" evidence="7">
    <location>
        <begin position="29"/>
        <end position="147"/>
    </location>
</feature>
<feature type="compositionally biased region" description="Low complexity" evidence="3">
    <location>
        <begin position="527"/>
        <end position="538"/>
    </location>
</feature>
<dbReference type="InterPro" id="IPR000219">
    <property type="entry name" value="DH_dom"/>
</dbReference>
<dbReference type="SMART" id="SM00461">
    <property type="entry name" value="WH1"/>
    <property type="match status" value="1"/>
</dbReference>
<dbReference type="CTD" id="43892"/>
<evidence type="ECO:0000259" key="6">
    <source>
        <dbReference type="PROSITE" id="PS50106"/>
    </source>
</evidence>
<dbReference type="Gene3D" id="6.10.140.680">
    <property type="match status" value="1"/>
</dbReference>
<dbReference type="Pfam" id="PF18385">
    <property type="entry name" value="Tiam_CC_Ex"/>
    <property type="match status" value="1"/>
</dbReference>
<dbReference type="Pfam" id="PF23014">
    <property type="entry name" value="PH_Tiam1"/>
    <property type="match status" value="1"/>
</dbReference>
<dbReference type="SUPFAM" id="SSF50156">
    <property type="entry name" value="PDZ domain-like"/>
    <property type="match status" value="1"/>
</dbReference>
<evidence type="ECO:0000313" key="10">
    <source>
        <dbReference type="RefSeq" id="XP_030373131.1"/>
    </source>
</evidence>
<dbReference type="Pfam" id="PF00169">
    <property type="entry name" value="PH"/>
    <property type="match status" value="1"/>
</dbReference>
<gene>
    <name evidence="10" type="primary">LOC115623071</name>
</gene>
<dbReference type="Pfam" id="PF02196">
    <property type="entry name" value="RBD"/>
    <property type="match status" value="1"/>
</dbReference>
<feature type="domain" description="DH" evidence="5">
    <location>
        <begin position="1426"/>
        <end position="1620"/>
    </location>
</feature>
<name>A0A6J2T880_DROLE</name>
<feature type="compositionally biased region" description="Basic and acidic residues" evidence="3">
    <location>
        <begin position="626"/>
        <end position="658"/>
    </location>
</feature>
<dbReference type="SUPFAM" id="SSF48065">
    <property type="entry name" value="DBL homology domain (DH-domain)"/>
    <property type="match status" value="1"/>
</dbReference>
<dbReference type="InterPro" id="IPR001478">
    <property type="entry name" value="PDZ"/>
</dbReference>
<feature type="compositionally biased region" description="Low complexity" evidence="3">
    <location>
        <begin position="1801"/>
        <end position="1810"/>
    </location>
</feature>
<dbReference type="GO" id="GO:0007264">
    <property type="term" value="P:small GTPase-mediated signal transduction"/>
    <property type="evidence" value="ECO:0007669"/>
    <property type="project" value="InterPro"/>
</dbReference>
<dbReference type="PROSITE" id="PS50010">
    <property type="entry name" value="DH_2"/>
    <property type="match status" value="1"/>
</dbReference>
<dbReference type="SMART" id="SM00325">
    <property type="entry name" value="RhoGEF"/>
    <property type="match status" value="1"/>
</dbReference>
<evidence type="ECO:0000256" key="3">
    <source>
        <dbReference type="SAM" id="MobiDB-lite"/>
    </source>
</evidence>
<dbReference type="PANTHER" id="PTHR46001:SF3">
    <property type="entry name" value="PROTEIN STILL LIFE, ISOFORM SIF TYPE 1"/>
    <property type="match status" value="1"/>
</dbReference>
<dbReference type="GO" id="GO:0005085">
    <property type="term" value="F:guanyl-nucleotide exchange factor activity"/>
    <property type="evidence" value="ECO:0007669"/>
    <property type="project" value="UniProtKB-KW"/>
</dbReference>
<dbReference type="InterPro" id="IPR001331">
    <property type="entry name" value="GDS_CDC24_CS"/>
</dbReference>
<evidence type="ECO:0000256" key="1">
    <source>
        <dbReference type="ARBA" id="ARBA00022658"/>
    </source>
</evidence>
<feature type="region of interest" description="Disordered" evidence="3">
    <location>
        <begin position="610"/>
        <end position="661"/>
    </location>
</feature>
<keyword evidence="1" id="KW-0344">Guanine-nucleotide releasing factor</keyword>
<keyword evidence="2" id="KW-0677">Repeat</keyword>
<dbReference type="PROSITE" id="PS50898">
    <property type="entry name" value="RBD"/>
    <property type="match status" value="1"/>
</dbReference>
<evidence type="ECO:0000259" key="7">
    <source>
        <dbReference type="PROSITE" id="PS50229"/>
    </source>
</evidence>
<feature type="compositionally biased region" description="Basic and acidic residues" evidence="3">
    <location>
        <begin position="1929"/>
        <end position="1942"/>
    </location>
</feature>
<feature type="region of interest" description="Disordered" evidence="3">
    <location>
        <begin position="153"/>
        <end position="187"/>
    </location>
</feature>
<feature type="compositionally biased region" description="Polar residues" evidence="3">
    <location>
        <begin position="340"/>
        <end position="350"/>
    </location>
</feature>
<feature type="region of interest" description="Disordered" evidence="3">
    <location>
        <begin position="507"/>
        <end position="568"/>
    </location>
</feature>
<feature type="region of interest" description="Disordered" evidence="3">
    <location>
        <begin position="1902"/>
        <end position="2030"/>
    </location>
</feature>
<dbReference type="CDD" id="cd01230">
    <property type="entry name" value="PH1_Tiam1_2"/>
    <property type="match status" value="1"/>
</dbReference>
<dbReference type="CDD" id="cd00136">
    <property type="entry name" value="PDZ_canonical"/>
    <property type="match status" value="1"/>
</dbReference>
<dbReference type="SUPFAM" id="SSF50729">
    <property type="entry name" value="PH domain-like"/>
    <property type="match status" value="3"/>
</dbReference>
<dbReference type="PROSITE" id="PS50003">
    <property type="entry name" value="PH_DOMAIN"/>
    <property type="match status" value="1"/>
</dbReference>
<dbReference type="PROSITE" id="PS50229">
    <property type="entry name" value="WH1"/>
    <property type="match status" value="1"/>
</dbReference>
<proteinExistence type="predicted"/>
<dbReference type="Gene3D" id="1.20.900.10">
    <property type="entry name" value="Dbl homology (DH) domain"/>
    <property type="match status" value="1"/>
</dbReference>
<dbReference type="InterPro" id="IPR055230">
    <property type="entry name" value="PH_Tiam1/2"/>
</dbReference>
<feature type="compositionally biased region" description="Low complexity" evidence="3">
    <location>
        <begin position="1400"/>
        <end position="1415"/>
    </location>
</feature>
<feature type="region of interest" description="Disordered" evidence="3">
    <location>
        <begin position="329"/>
        <end position="353"/>
    </location>
</feature>
<dbReference type="SMART" id="SM00233">
    <property type="entry name" value="PH"/>
    <property type="match status" value="2"/>
</dbReference>
<feature type="region of interest" description="Disordered" evidence="3">
    <location>
        <begin position="1080"/>
        <end position="1111"/>
    </location>
</feature>
<dbReference type="InterPro" id="IPR000697">
    <property type="entry name" value="WH1/EVH1_dom"/>
</dbReference>
<dbReference type="RefSeq" id="XP_030373131.1">
    <property type="nucleotide sequence ID" value="XM_030517271.1"/>
</dbReference>
<dbReference type="InterPro" id="IPR001849">
    <property type="entry name" value="PH_domain"/>
</dbReference>
<dbReference type="PROSITE" id="PS00741">
    <property type="entry name" value="DH_1"/>
    <property type="match status" value="1"/>
</dbReference>
<dbReference type="PROSITE" id="PS50106">
    <property type="entry name" value="PDZ"/>
    <property type="match status" value="1"/>
</dbReference>
<reference evidence="10" key="1">
    <citation type="submission" date="2025-08" db="UniProtKB">
        <authorList>
            <consortium name="RefSeq"/>
        </authorList>
    </citation>
    <scope>IDENTIFICATION</scope>
    <source>
        <strain evidence="10">11010-0011.00</strain>
        <tissue evidence="10">Whole body</tissue>
    </source>
</reference>
<evidence type="ECO:0000313" key="9">
    <source>
        <dbReference type="Proteomes" id="UP000504634"/>
    </source>
</evidence>
<feature type="region of interest" description="Disordered" evidence="3">
    <location>
        <begin position="460"/>
        <end position="491"/>
    </location>
</feature>
<dbReference type="SMART" id="SM00455">
    <property type="entry name" value="RBD"/>
    <property type="match status" value="1"/>
</dbReference>
<dbReference type="Gene3D" id="2.30.29.30">
    <property type="entry name" value="Pleckstrin-homology domain (PH domain)/Phosphotyrosine-binding domain (PTB)"/>
    <property type="match status" value="3"/>
</dbReference>
<dbReference type="Gene3D" id="2.30.42.10">
    <property type="match status" value="1"/>
</dbReference>
<feature type="compositionally biased region" description="Polar residues" evidence="3">
    <location>
        <begin position="1981"/>
        <end position="1995"/>
    </location>
</feature>
<feature type="compositionally biased region" description="Low complexity" evidence="3">
    <location>
        <begin position="1965"/>
        <end position="1980"/>
    </location>
</feature>
<organism evidence="9 10">
    <name type="scientific">Drosophila lebanonensis</name>
    <name type="common">Fruit fly</name>
    <name type="synonym">Scaptodrosophila lebanonensis</name>
    <dbReference type="NCBI Taxonomy" id="7225"/>
    <lineage>
        <taxon>Eukaryota</taxon>
        <taxon>Metazoa</taxon>
        <taxon>Ecdysozoa</taxon>
        <taxon>Arthropoda</taxon>
        <taxon>Hexapoda</taxon>
        <taxon>Insecta</taxon>
        <taxon>Pterygota</taxon>
        <taxon>Neoptera</taxon>
        <taxon>Endopterygota</taxon>
        <taxon>Diptera</taxon>
        <taxon>Brachycera</taxon>
        <taxon>Muscomorpha</taxon>
        <taxon>Ephydroidea</taxon>
        <taxon>Drosophilidae</taxon>
        <taxon>Scaptodrosophila</taxon>
    </lineage>
</organism>
<dbReference type="GeneID" id="115623071"/>
<dbReference type="InterPro" id="IPR003116">
    <property type="entry name" value="RBD_dom"/>
</dbReference>
<feature type="compositionally biased region" description="Low complexity" evidence="3">
    <location>
        <begin position="1092"/>
        <end position="1106"/>
    </location>
</feature>